<reference evidence="4" key="1">
    <citation type="submission" date="2015-07" db="EMBL/GenBank/DDBJ databases">
        <authorList>
            <consortium name="Consortium for Microbial Forensics and Genomics (microFORGE)"/>
            <person name="Knight B.M."/>
            <person name="Roberts D.P."/>
            <person name="Lin D."/>
            <person name="Hari K."/>
            <person name="Fletcher J."/>
            <person name="Melcher U."/>
            <person name="Blagden T."/>
            <person name="Winegar R.A."/>
        </authorList>
    </citation>
    <scope>NUCLEOTIDE SEQUENCE [LARGE SCALE GENOMIC DNA]</scope>
    <source>
        <strain evidence="4">NRRL B-1447</strain>
    </source>
</reference>
<dbReference type="InterPro" id="IPR025983">
    <property type="entry name" value="Cys_rich_CPCC"/>
</dbReference>
<protein>
    <recommendedName>
        <fullName evidence="2">Cysteine-rich CPCC domain-containing protein</fullName>
    </recommendedName>
</protein>
<evidence type="ECO:0000259" key="2">
    <source>
        <dbReference type="Pfam" id="PF14206"/>
    </source>
</evidence>
<evidence type="ECO:0000313" key="4">
    <source>
        <dbReference type="Proteomes" id="UP000037084"/>
    </source>
</evidence>
<evidence type="ECO:0000313" key="3">
    <source>
        <dbReference type="EMBL" id="KOG57094.1"/>
    </source>
</evidence>
<dbReference type="Proteomes" id="UP000037084">
    <property type="component" value="Unassembled WGS sequence"/>
</dbReference>
<gene>
    <name evidence="3" type="ORF">ADK75_05500</name>
</gene>
<evidence type="ECO:0000256" key="1">
    <source>
        <dbReference type="SAM" id="MobiDB-lite"/>
    </source>
</evidence>
<dbReference type="RefSeq" id="WP_053168558.1">
    <property type="nucleotide sequence ID" value="NZ_LGUV01000023.1"/>
</dbReference>
<comment type="caution">
    <text evidence="3">The sequence shown here is derived from an EMBL/GenBank/DDBJ whole genome shotgun (WGS) entry which is preliminary data.</text>
</comment>
<dbReference type="Pfam" id="PF14206">
    <property type="entry name" value="Cys_rich_CPCC"/>
    <property type="match status" value="1"/>
</dbReference>
<name>A0A0L8N345_STRVG</name>
<proteinExistence type="predicted"/>
<accession>A0A0L8N345</accession>
<dbReference type="OrthoDB" id="1456570at2"/>
<dbReference type="AlphaFoldDB" id="A0A0L8N345"/>
<dbReference type="EMBL" id="LGUV01000023">
    <property type="protein sequence ID" value="KOG57094.1"/>
    <property type="molecule type" value="Genomic_DNA"/>
</dbReference>
<organism evidence="3 4">
    <name type="scientific">Streptomyces virginiae</name>
    <name type="common">Streptomyces cinnamonensis</name>
    <dbReference type="NCBI Taxonomy" id="1961"/>
    <lineage>
        <taxon>Bacteria</taxon>
        <taxon>Bacillati</taxon>
        <taxon>Actinomycetota</taxon>
        <taxon>Actinomycetes</taxon>
        <taxon>Kitasatosporales</taxon>
        <taxon>Streptomycetaceae</taxon>
        <taxon>Streptomyces</taxon>
    </lineage>
</organism>
<feature type="region of interest" description="Disordered" evidence="1">
    <location>
        <begin position="72"/>
        <end position="95"/>
    </location>
</feature>
<dbReference type="PATRIC" id="fig|1961.12.peg.1207"/>
<feature type="domain" description="Cysteine-rich CPCC" evidence="2">
    <location>
        <begin position="8"/>
        <end position="82"/>
    </location>
</feature>
<sequence length="130" mass="15290">MSDVILRYPCVCCGHLTMNDGPGSYQICPVCFWQDDDVQLRWPDYSGGTNRPSLTEAQQNFQDYGACDEQSVEHVRRPEDDEPLDPSWRPVDSDRDRFEPKAVQLAAWPDDRTVLYWWRYRNTGFWRPAQ</sequence>